<evidence type="ECO:0000256" key="8">
    <source>
        <dbReference type="ARBA" id="ARBA00023077"/>
    </source>
</evidence>
<reference evidence="15 16" key="1">
    <citation type="submission" date="2019-01" db="EMBL/GenBank/DDBJ databases">
        <authorList>
            <person name="Chen W.-M."/>
        </authorList>
    </citation>
    <scope>NUCLEOTIDE SEQUENCE [LARGE SCALE GENOMIC DNA]</scope>
    <source>
        <strain evidence="15 16">FSY-9</strain>
    </source>
</reference>
<keyword evidence="7" id="KW-0406">Ion transport</keyword>
<dbReference type="InterPro" id="IPR036942">
    <property type="entry name" value="Beta-barrel_TonB_sf"/>
</dbReference>
<protein>
    <submittedName>
        <fullName evidence="15">TonB-dependent receptor</fullName>
    </submittedName>
</protein>
<name>A0A437N7S6_9SPHN</name>
<evidence type="ECO:0000313" key="16">
    <source>
        <dbReference type="Proteomes" id="UP000282837"/>
    </source>
</evidence>
<comment type="caution">
    <text evidence="15">The sequence shown here is derived from an EMBL/GenBank/DDBJ whole genome shotgun (WGS) entry which is preliminary data.</text>
</comment>
<keyword evidence="4" id="KW-0410">Iron transport</keyword>
<evidence type="ECO:0000256" key="7">
    <source>
        <dbReference type="ARBA" id="ARBA00023065"/>
    </source>
</evidence>
<dbReference type="CDD" id="cd01347">
    <property type="entry name" value="ligand_gated_channel"/>
    <property type="match status" value="1"/>
</dbReference>
<dbReference type="GO" id="GO:0009279">
    <property type="term" value="C:cell outer membrane"/>
    <property type="evidence" value="ECO:0007669"/>
    <property type="project" value="UniProtKB-SubCell"/>
</dbReference>
<accession>A0A437N7S6</accession>
<dbReference type="Gene3D" id="2.40.170.20">
    <property type="entry name" value="TonB-dependent receptor, beta-barrel domain"/>
    <property type="match status" value="1"/>
</dbReference>
<evidence type="ECO:0000256" key="11">
    <source>
        <dbReference type="PROSITE-ProRule" id="PRU01360"/>
    </source>
</evidence>
<feature type="domain" description="TonB-dependent receptor-like beta-barrel" evidence="13">
    <location>
        <begin position="253"/>
        <end position="688"/>
    </location>
</feature>
<dbReference type="InterPro" id="IPR012910">
    <property type="entry name" value="Plug_dom"/>
</dbReference>
<evidence type="ECO:0000256" key="5">
    <source>
        <dbReference type="ARBA" id="ARBA00022692"/>
    </source>
</evidence>
<evidence type="ECO:0000259" key="13">
    <source>
        <dbReference type="Pfam" id="PF00593"/>
    </source>
</evidence>
<dbReference type="EMBL" id="SACO01000004">
    <property type="protein sequence ID" value="RVU05937.1"/>
    <property type="molecule type" value="Genomic_DNA"/>
</dbReference>
<dbReference type="InterPro" id="IPR039426">
    <property type="entry name" value="TonB-dep_rcpt-like"/>
</dbReference>
<keyword evidence="9 11" id="KW-0472">Membrane</keyword>
<evidence type="ECO:0000256" key="9">
    <source>
        <dbReference type="ARBA" id="ARBA00023136"/>
    </source>
</evidence>
<keyword evidence="5 11" id="KW-0812">Transmembrane</keyword>
<feature type="domain" description="TonB-dependent receptor plug" evidence="14">
    <location>
        <begin position="28"/>
        <end position="132"/>
    </location>
</feature>
<dbReference type="PANTHER" id="PTHR32552:SF81">
    <property type="entry name" value="TONB-DEPENDENT OUTER MEMBRANE RECEPTOR"/>
    <property type="match status" value="1"/>
</dbReference>
<dbReference type="Proteomes" id="UP000282837">
    <property type="component" value="Unassembled WGS sequence"/>
</dbReference>
<evidence type="ECO:0000256" key="10">
    <source>
        <dbReference type="ARBA" id="ARBA00023237"/>
    </source>
</evidence>
<evidence type="ECO:0000259" key="14">
    <source>
        <dbReference type="Pfam" id="PF07715"/>
    </source>
</evidence>
<evidence type="ECO:0000256" key="3">
    <source>
        <dbReference type="ARBA" id="ARBA00022452"/>
    </source>
</evidence>
<evidence type="ECO:0000256" key="4">
    <source>
        <dbReference type="ARBA" id="ARBA00022496"/>
    </source>
</evidence>
<dbReference type="OrthoDB" id="7614057at2"/>
<dbReference type="InterPro" id="IPR000531">
    <property type="entry name" value="Beta-barrel_TonB"/>
</dbReference>
<dbReference type="AlphaFoldDB" id="A0A437N7S6"/>
<comment type="subcellular location">
    <subcellularLocation>
        <location evidence="1 11">Cell outer membrane</location>
        <topology evidence="1 11">Multi-pass membrane protein</topology>
    </subcellularLocation>
</comment>
<keyword evidence="16" id="KW-1185">Reference proteome</keyword>
<keyword evidence="3 11" id="KW-1134">Transmembrane beta strand</keyword>
<evidence type="ECO:0000256" key="1">
    <source>
        <dbReference type="ARBA" id="ARBA00004571"/>
    </source>
</evidence>
<dbReference type="PROSITE" id="PS52016">
    <property type="entry name" value="TONB_DEPENDENT_REC_3"/>
    <property type="match status" value="1"/>
</dbReference>
<dbReference type="Pfam" id="PF07715">
    <property type="entry name" value="Plug"/>
    <property type="match status" value="1"/>
</dbReference>
<evidence type="ECO:0000313" key="15">
    <source>
        <dbReference type="EMBL" id="RVU05937.1"/>
    </source>
</evidence>
<keyword evidence="2 11" id="KW-0813">Transport</keyword>
<dbReference type="SUPFAM" id="SSF56935">
    <property type="entry name" value="Porins"/>
    <property type="match status" value="1"/>
</dbReference>
<organism evidence="15 16">
    <name type="scientific">Novosphingobium umbonatum</name>
    <dbReference type="NCBI Taxonomy" id="1908524"/>
    <lineage>
        <taxon>Bacteria</taxon>
        <taxon>Pseudomonadati</taxon>
        <taxon>Pseudomonadota</taxon>
        <taxon>Alphaproteobacteria</taxon>
        <taxon>Sphingomonadales</taxon>
        <taxon>Sphingomonadaceae</taxon>
        <taxon>Novosphingobium</taxon>
    </lineage>
</organism>
<sequence>MAAEGNAKPAPTNDDIVVTATRTSSLLSKTPIAMTAIGGAELTKAGISNPTQLDTAVPNLTINRNNGLQITIRGVTSTDNTEKGDPSAAFMLNGVYIARPQAQEVSFFDIERVEVLRGPQGTLYGRNSTAGVVNVLSARPKFKLGASLDAVYGNYNTLNLTGVINAPLSPTLALRAAVNLDRRDNFVYDGNLADGVTLHPFKKNMAARLSLLWQPNSNLDIYLVADYSKSKGTIDAGVPPENFYANIVSGARPTFDPPVLLDRSSRAYRTLSVAQGQQSRRNNDDKGVMGELNYDMGKLRATYVGSYRESKRDEIFNYANGNVMAAFPGLYWQTSHELRLALTGDGPLQAQVGGYYFKERSNIVLDLYNLLGPNTAFGFLRNPTISENKSAFGQATYKLADGLKLTAGLRYSNDTKSRYGSTVVDTYSNIQNAYNLGTFISRSTQEVTAAKRSFSKLTWRLGVDYDTPLGLVFASVSTGYKAGGFNDGCEVGTGPGCSQNANALYYQPETLTAFESGFKLRLNPAIRFNGTVFHYNYQGLQLSQTANICGPGGNLPCQVTRNAASAKVNGIELDSELRPMNNLAVHLALNYLNARYAQFIPTPGVNFAGRPLDRSPKWSGTVGVNYTIPVGEGKVVASGQTRFSSRYQLTDMGNYVYFYQPSFTKSDLTLTYTAPQERYYISAFVNNLENKVTVTNATSGFFGTVNFADPLTFGARAGIKF</sequence>
<dbReference type="Pfam" id="PF00593">
    <property type="entry name" value="TonB_dep_Rec_b-barrel"/>
    <property type="match status" value="1"/>
</dbReference>
<keyword evidence="6" id="KW-0408">Iron</keyword>
<dbReference type="GO" id="GO:0006826">
    <property type="term" value="P:iron ion transport"/>
    <property type="evidence" value="ECO:0007669"/>
    <property type="project" value="UniProtKB-KW"/>
</dbReference>
<evidence type="ECO:0000256" key="2">
    <source>
        <dbReference type="ARBA" id="ARBA00022448"/>
    </source>
</evidence>
<dbReference type="PANTHER" id="PTHR32552">
    <property type="entry name" value="FERRICHROME IRON RECEPTOR-RELATED"/>
    <property type="match status" value="1"/>
</dbReference>
<gene>
    <name evidence="15" type="ORF">EOE18_06925</name>
</gene>
<comment type="similarity">
    <text evidence="11 12">Belongs to the TonB-dependent receptor family.</text>
</comment>
<keyword evidence="8 12" id="KW-0798">TonB box</keyword>
<keyword evidence="15" id="KW-0675">Receptor</keyword>
<evidence type="ECO:0000256" key="6">
    <source>
        <dbReference type="ARBA" id="ARBA00023004"/>
    </source>
</evidence>
<proteinExistence type="inferred from homology"/>
<evidence type="ECO:0000256" key="12">
    <source>
        <dbReference type="RuleBase" id="RU003357"/>
    </source>
</evidence>
<keyword evidence="10 11" id="KW-0998">Cell outer membrane</keyword>